<comment type="caution">
    <text evidence="2">The sequence shown here is derived from an EMBL/GenBank/DDBJ whole genome shotgun (WGS) entry which is preliminary data.</text>
</comment>
<dbReference type="Gene3D" id="3.90.198.10">
    <property type="entry name" value="Replication Fork Single-Stranded Dna Binding Protein"/>
    <property type="match status" value="1"/>
</dbReference>
<dbReference type="AlphaFoldDB" id="X1AJD3"/>
<name>X1AJD3_9ZZZZ</name>
<feature type="region of interest" description="Disordered" evidence="1">
    <location>
        <begin position="221"/>
        <end position="256"/>
    </location>
</feature>
<feature type="non-terminal residue" evidence="2">
    <location>
        <position position="1"/>
    </location>
</feature>
<feature type="compositionally biased region" description="Basic and acidic residues" evidence="1">
    <location>
        <begin position="233"/>
        <end position="246"/>
    </location>
</feature>
<dbReference type="InterPro" id="IPR044947">
    <property type="entry name" value="Phage_T4_Gp32_ssDNA-bd_sf"/>
</dbReference>
<evidence type="ECO:0000313" key="2">
    <source>
        <dbReference type="EMBL" id="GAG60081.1"/>
    </source>
</evidence>
<sequence>YVEKTRSQTSSGEWWKPDKKHKNQIRVLPAWDDRGICIVRRVMHFGFEEGGRNRAFPCLEDNEPWLDSVPCPIDHVIAKMAKGDKDEREAAGELKASSARFLVQIIDCTDIEAGVQLWAGPLSFGKYFLSLLEDDDIDDITDPEEGYDIYFEVSGTGRGTKYDYRLRAKSSPIPYDDWEEDLQDLLETIEIRDTDGLVELLEECYGNAFDIKEYLSDFEGETTKKKGKKGKKKDREEEPEEKKDESGDGDEEWTAKEIRDMNKRKLLKVVKD</sequence>
<reference evidence="2" key="1">
    <citation type="journal article" date="2014" name="Front. Microbiol.">
        <title>High frequency of phylogenetically diverse reductive dehalogenase-homologous genes in deep subseafloor sedimentary metagenomes.</title>
        <authorList>
            <person name="Kawai M."/>
            <person name="Futagami T."/>
            <person name="Toyoda A."/>
            <person name="Takaki Y."/>
            <person name="Nishi S."/>
            <person name="Hori S."/>
            <person name="Arai W."/>
            <person name="Tsubouchi T."/>
            <person name="Morono Y."/>
            <person name="Uchiyama I."/>
            <person name="Ito T."/>
            <person name="Fujiyama A."/>
            <person name="Inagaki F."/>
            <person name="Takami H."/>
        </authorList>
    </citation>
    <scope>NUCLEOTIDE SEQUENCE</scope>
    <source>
        <strain evidence="2">Expedition CK06-06</strain>
    </source>
</reference>
<feature type="non-terminal residue" evidence="2">
    <location>
        <position position="272"/>
    </location>
</feature>
<evidence type="ECO:0000256" key="1">
    <source>
        <dbReference type="SAM" id="MobiDB-lite"/>
    </source>
</evidence>
<organism evidence="2">
    <name type="scientific">marine sediment metagenome</name>
    <dbReference type="NCBI Taxonomy" id="412755"/>
    <lineage>
        <taxon>unclassified sequences</taxon>
        <taxon>metagenomes</taxon>
        <taxon>ecological metagenomes</taxon>
    </lineage>
</organism>
<dbReference type="EMBL" id="BART01005037">
    <property type="protein sequence ID" value="GAG60081.1"/>
    <property type="molecule type" value="Genomic_DNA"/>
</dbReference>
<accession>X1AJD3</accession>
<protein>
    <submittedName>
        <fullName evidence="2">Uncharacterized protein</fullName>
    </submittedName>
</protein>
<proteinExistence type="predicted"/>
<gene>
    <name evidence="2" type="ORF">S01H4_12053</name>
</gene>